<organism evidence="1 2">
    <name type="scientific">Octopus sinensis</name>
    <name type="common">East Asian common octopus</name>
    <dbReference type="NCBI Taxonomy" id="2607531"/>
    <lineage>
        <taxon>Eukaryota</taxon>
        <taxon>Metazoa</taxon>
        <taxon>Spiralia</taxon>
        <taxon>Lophotrochozoa</taxon>
        <taxon>Mollusca</taxon>
        <taxon>Cephalopoda</taxon>
        <taxon>Coleoidea</taxon>
        <taxon>Octopodiformes</taxon>
        <taxon>Octopoda</taxon>
        <taxon>Incirrata</taxon>
        <taxon>Octopodidae</taxon>
        <taxon>Octopus</taxon>
    </lineage>
</organism>
<keyword evidence="1" id="KW-1185">Reference proteome</keyword>
<sequence length="112" mass="12312">MVLSNICKKKGLTTSDIHVDRVAILGDDAPALSTPQKWTAEFRRGMESLEGDPRPGCPVTGNTKENIDHIRHMVMDNKQLTINQITNAISISCDGVENILHNQLGMTKVSTQ</sequence>
<dbReference type="PANTHER" id="PTHR46060">
    <property type="entry name" value="MARINER MOS1 TRANSPOSASE-LIKE PROTEIN"/>
    <property type="match status" value="1"/>
</dbReference>
<evidence type="ECO:0000313" key="2">
    <source>
        <dbReference type="RefSeq" id="XP_029636922.1"/>
    </source>
</evidence>
<dbReference type="KEGG" id="osn:115212223"/>
<proteinExistence type="predicted"/>
<dbReference type="AlphaFoldDB" id="A0A6P7SEY8"/>
<protein>
    <submittedName>
        <fullName evidence="2">Uncharacterized protein LOC115212223</fullName>
    </submittedName>
</protein>
<name>A0A6P7SEY8_9MOLL</name>
<dbReference type="PANTHER" id="PTHR46060:SF1">
    <property type="entry name" value="MARINER MOS1 TRANSPOSASE-LIKE PROTEIN"/>
    <property type="match status" value="1"/>
</dbReference>
<accession>A0A6P7SEY8</accession>
<dbReference type="InterPro" id="IPR052709">
    <property type="entry name" value="Transposase-MT_Hybrid"/>
</dbReference>
<dbReference type="Proteomes" id="UP000515154">
    <property type="component" value="Linkage group LG5"/>
</dbReference>
<gene>
    <name evidence="2" type="primary">LOC115212223</name>
</gene>
<evidence type="ECO:0000313" key="1">
    <source>
        <dbReference type="Proteomes" id="UP000515154"/>
    </source>
</evidence>
<dbReference type="RefSeq" id="XP_029636922.1">
    <property type="nucleotide sequence ID" value="XM_029781062.1"/>
</dbReference>
<reference evidence="2" key="1">
    <citation type="submission" date="2025-08" db="UniProtKB">
        <authorList>
            <consortium name="RefSeq"/>
        </authorList>
    </citation>
    <scope>IDENTIFICATION</scope>
</reference>